<evidence type="ECO:0000313" key="1">
    <source>
        <dbReference type="EMBL" id="KAH1186892.1"/>
    </source>
</evidence>
<protein>
    <submittedName>
        <fullName evidence="1">Uncharacterized protein</fullName>
    </submittedName>
</protein>
<comment type="caution">
    <text evidence="1">The sequence shown here is derived from an EMBL/GenBank/DDBJ whole genome shotgun (WGS) entry which is preliminary data.</text>
</comment>
<keyword evidence="2" id="KW-1185">Reference proteome</keyword>
<accession>A0A9D3XVN4</accession>
<gene>
    <name evidence="1" type="ORF">KIL84_019641</name>
</gene>
<evidence type="ECO:0000313" key="2">
    <source>
        <dbReference type="Proteomes" id="UP000827986"/>
    </source>
</evidence>
<name>A0A9D3XVN4_9SAUR</name>
<dbReference type="AlphaFoldDB" id="A0A9D3XVN4"/>
<dbReference type="Proteomes" id="UP000827986">
    <property type="component" value="Unassembled WGS sequence"/>
</dbReference>
<reference evidence="1" key="1">
    <citation type="submission" date="2021-09" db="EMBL/GenBank/DDBJ databases">
        <title>The genome of Mauremys mutica provides insights into the evolution of semi-aquatic lifestyle.</title>
        <authorList>
            <person name="Gong S."/>
            <person name="Gao Y."/>
        </authorList>
    </citation>
    <scope>NUCLEOTIDE SEQUENCE</scope>
    <source>
        <strain evidence="1">MM-2020</strain>
        <tissue evidence="1">Muscle</tissue>
    </source>
</reference>
<dbReference type="EMBL" id="JAHDVG010000463">
    <property type="protein sequence ID" value="KAH1186892.1"/>
    <property type="molecule type" value="Genomic_DNA"/>
</dbReference>
<organism evidence="1 2">
    <name type="scientific">Mauremys mutica</name>
    <name type="common">yellowpond turtle</name>
    <dbReference type="NCBI Taxonomy" id="74926"/>
    <lineage>
        <taxon>Eukaryota</taxon>
        <taxon>Metazoa</taxon>
        <taxon>Chordata</taxon>
        <taxon>Craniata</taxon>
        <taxon>Vertebrata</taxon>
        <taxon>Euteleostomi</taxon>
        <taxon>Archelosauria</taxon>
        <taxon>Testudinata</taxon>
        <taxon>Testudines</taxon>
        <taxon>Cryptodira</taxon>
        <taxon>Durocryptodira</taxon>
        <taxon>Testudinoidea</taxon>
        <taxon>Geoemydidae</taxon>
        <taxon>Geoemydinae</taxon>
        <taxon>Mauremys</taxon>
    </lineage>
</organism>
<sequence length="66" mass="7436">MSAQLRSFMESDFHWSWGFRFALAGNRKIPFTLGEEAVGGKSLTFLSLGWIDACSCIILLKFLSVF</sequence>
<proteinExistence type="predicted"/>